<sequence>MDSLKKFAGGNSQTSGNTSAQQPGEKKDIGDRIAGFVNKKEGGKLSDQQLETGTDKARNMYEKATG</sequence>
<gene>
    <name evidence="2" type="ORF">Daesc_008893</name>
</gene>
<dbReference type="Proteomes" id="UP001369815">
    <property type="component" value="Unassembled WGS sequence"/>
</dbReference>
<protein>
    <submittedName>
        <fullName evidence="2">Uncharacterized protein</fullName>
    </submittedName>
</protein>
<dbReference type="AlphaFoldDB" id="A0AAX6MD53"/>
<evidence type="ECO:0000313" key="3">
    <source>
        <dbReference type="Proteomes" id="UP001369815"/>
    </source>
</evidence>
<feature type="compositionally biased region" description="Basic and acidic residues" evidence="1">
    <location>
        <begin position="53"/>
        <end position="66"/>
    </location>
</feature>
<feature type="compositionally biased region" description="Polar residues" evidence="1">
    <location>
        <begin position="10"/>
        <end position="22"/>
    </location>
</feature>
<reference evidence="2 3" key="1">
    <citation type="journal article" date="2024" name="Front Chem Biol">
        <title>Unveiling the potential of Daldinia eschscholtzii MFLUCC 19-0629 through bioactivity and bioinformatics studies for enhanced sustainable agriculture production.</title>
        <authorList>
            <person name="Brooks S."/>
            <person name="Weaver J.A."/>
            <person name="Klomchit A."/>
            <person name="Alharthi S.A."/>
            <person name="Onlamun T."/>
            <person name="Nurani R."/>
            <person name="Vong T.K."/>
            <person name="Alberti F."/>
            <person name="Greco C."/>
        </authorList>
    </citation>
    <scope>NUCLEOTIDE SEQUENCE [LARGE SCALE GENOMIC DNA]</scope>
    <source>
        <strain evidence="2">MFLUCC 19-0629</strain>
    </source>
</reference>
<organism evidence="2 3">
    <name type="scientific">Daldinia eschscholtzii</name>
    <dbReference type="NCBI Taxonomy" id="292717"/>
    <lineage>
        <taxon>Eukaryota</taxon>
        <taxon>Fungi</taxon>
        <taxon>Dikarya</taxon>
        <taxon>Ascomycota</taxon>
        <taxon>Pezizomycotina</taxon>
        <taxon>Sordariomycetes</taxon>
        <taxon>Xylariomycetidae</taxon>
        <taxon>Xylariales</taxon>
        <taxon>Hypoxylaceae</taxon>
        <taxon>Daldinia</taxon>
    </lineage>
</organism>
<name>A0AAX6MD53_9PEZI</name>
<feature type="region of interest" description="Disordered" evidence="1">
    <location>
        <begin position="1"/>
        <end position="66"/>
    </location>
</feature>
<comment type="caution">
    <text evidence="2">The sequence shown here is derived from an EMBL/GenBank/DDBJ whole genome shotgun (WGS) entry which is preliminary data.</text>
</comment>
<dbReference type="EMBL" id="JBANMG010000008">
    <property type="protein sequence ID" value="KAK6950565.1"/>
    <property type="molecule type" value="Genomic_DNA"/>
</dbReference>
<keyword evidence="3" id="KW-1185">Reference proteome</keyword>
<proteinExistence type="predicted"/>
<evidence type="ECO:0000313" key="2">
    <source>
        <dbReference type="EMBL" id="KAK6950565.1"/>
    </source>
</evidence>
<evidence type="ECO:0000256" key="1">
    <source>
        <dbReference type="SAM" id="MobiDB-lite"/>
    </source>
</evidence>
<accession>A0AAX6MD53</accession>